<evidence type="ECO:0000313" key="2">
    <source>
        <dbReference type="EMBL" id="TFA99661.1"/>
    </source>
</evidence>
<dbReference type="RefSeq" id="XP_073555863.1">
    <property type="nucleotide sequence ID" value="XM_073705659.1"/>
</dbReference>
<reference evidence="2 3" key="1">
    <citation type="submission" date="2018-01" db="EMBL/GenBank/DDBJ databases">
        <title>Genome characterization of the sugarcane-associated fungus Trichoderma ghanense CCMA-1212 and their application in lignocelulose bioconversion.</title>
        <authorList>
            <person name="Steindorff A.S."/>
            <person name="Mendes T.D."/>
            <person name="Vilela E.S.D."/>
            <person name="Rodrigues D.S."/>
            <person name="Formighieri E.F."/>
            <person name="Melo I.S."/>
            <person name="Favaro L.C.L."/>
        </authorList>
    </citation>
    <scope>NUCLEOTIDE SEQUENCE [LARGE SCALE GENOMIC DNA]</scope>
    <source>
        <strain evidence="2 3">CCMA-1212</strain>
    </source>
</reference>
<organism evidence="2 3">
    <name type="scientific">Trichoderma ghanense</name>
    <dbReference type="NCBI Taxonomy" id="65468"/>
    <lineage>
        <taxon>Eukaryota</taxon>
        <taxon>Fungi</taxon>
        <taxon>Dikarya</taxon>
        <taxon>Ascomycota</taxon>
        <taxon>Pezizomycotina</taxon>
        <taxon>Sordariomycetes</taxon>
        <taxon>Hypocreomycetidae</taxon>
        <taxon>Hypocreales</taxon>
        <taxon>Hypocreaceae</taxon>
        <taxon>Trichoderma</taxon>
    </lineage>
</organism>
<evidence type="ECO:0000313" key="3">
    <source>
        <dbReference type="Proteomes" id="UP001642720"/>
    </source>
</evidence>
<dbReference type="GeneID" id="300580109"/>
<dbReference type="EMBL" id="PPTA01000013">
    <property type="protein sequence ID" value="TFA99661.1"/>
    <property type="molecule type" value="Genomic_DNA"/>
</dbReference>
<proteinExistence type="predicted"/>
<comment type="caution">
    <text evidence="2">The sequence shown here is derived from an EMBL/GenBank/DDBJ whole genome shotgun (WGS) entry which is preliminary data.</text>
</comment>
<keyword evidence="3" id="KW-1185">Reference proteome</keyword>
<protein>
    <submittedName>
        <fullName evidence="2">Uncharacterized protein</fullName>
    </submittedName>
</protein>
<gene>
    <name evidence="2" type="ORF">CCMA1212_008531</name>
</gene>
<feature type="region of interest" description="Disordered" evidence="1">
    <location>
        <begin position="1"/>
        <end position="76"/>
    </location>
</feature>
<evidence type="ECO:0000256" key="1">
    <source>
        <dbReference type="SAM" id="MobiDB-lite"/>
    </source>
</evidence>
<name>A0ABY2GUQ2_9HYPO</name>
<sequence length="76" mass="8380">MTQKLRPEDPGQSFKAQRRAQASADRRDISHAMPSRSAVSRLRPGPKIRGPHDSEFAAVPGTRDAHERTMGGWSEG</sequence>
<dbReference type="Proteomes" id="UP001642720">
    <property type="component" value="Unassembled WGS sequence"/>
</dbReference>
<accession>A0ABY2GUQ2</accession>